<dbReference type="AlphaFoldDB" id="A0A978W1U4"/>
<sequence length="110" mass="13468">MMMSKLWDYMDPIIRDTCMFLATAKNIWDFIRHTYSKAYDVAQVYEIYVKTTTTKQEDKSITEYANILQNLWQNLNHYLVFEMKRHEDDAILKNFIEKDRVYDFFDRIES</sequence>
<accession>A0A978W1U4</accession>
<reference evidence="1" key="1">
    <citation type="journal article" date="2021" name="Front. Plant Sci.">
        <title>Chromosome-Scale Genome Assembly for Chinese Sour Jujube and Insights Into Its Genome Evolution and Domestication Signature.</title>
        <authorList>
            <person name="Shen L.-Y."/>
            <person name="Luo H."/>
            <person name="Wang X.-L."/>
            <person name="Wang X.-M."/>
            <person name="Qiu X.-J."/>
            <person name="Liu H."/>
            <person name="Zhou S.-S."/>
            <person name="Jia K.-H."/>
            <person name="Nie S."/>
            <person name="Bao Y.-T."/>
            <person name="Zhang R.-G."/>
            <person name="Yun Q.-Z."/>
            <person name="Chai Y.-H."/>
            <person name="Lu J.-Y."/>
            <person name="Li Y."/>
            <person name="Zhao S.-W."/>
            <person name="Mao J.-F."/>
            <person name="Jia S.-G."/>
            <person name="Mao Y.-M."/>
        </authorList>
    </citation>
    <scope>NUCLEOTIDE SEQUENCE</scope>
    <source>
        <strain evidence="1">AT0</strain>
        <tissue evidence="1">Leaf</tissue>
    </source>
</reference>
<evidence type="ECO:0000313" key="2">
    <source>
        <dbReference type="Proteomes" id="UP000813462"/>
    </source>
</evidence>
<protein>
    <recommendedName>
        <fullName evidence="3">Retrotransposon gag domain-containing protein</fullName>
    </recommendedName>
</protein>
<organism evidence="1 2">
    <name type="scientific">Ziziphus jujuba var. spinosa</name>
    <dbReference type="NCBI Taxonomy" id="714518"/>
    <lineage>
        <taxon>Eukaryota</taxon>
        <taxon>Viridiplantae</taxon>
        <taxon>Streptophyta</taxon>
        <taxon>Embryophyta</taxon>
        <taxon>Tracheophyta</taxon>
        <taxon>Spermatophyta</taxon>
        <taxon>Magnoliopsida</taxon>
        <taxon>eudicotyledons</taxon>
        <taxon>Gunneridae</taxon>
        <taxon>Pentapetalae</taxon>
        <taxon>rosids</taxon>
        <taxon>fabids</taxon>
        <taxon>Rosales</taxon>
        <taxon>Rhamnaceae</taxon>
        <taxon>Paliureae</taxon>
        <taxon>Ziziphus</taxon>
    </lineage>
</organism>
<evidence type="ECO:0008006" key="3">
    <source>
        <dbReference type="Google" id="ProtNLM"/>
    </source>
</evidence>
<name>A0A978W1U4_ZIZJJ</name>
<dbReference type="EMBL" id="JAEACU010000001">
    <property type="protein sequence ID" value="KAH7545928.1"/>
    <property type="molecule type" value="Genomic_DNA"/>
</dbReference>
<comment type="caution">
    <text evidence="1">The sequence shown here is derived from an EMBL/GenBank/DDBJ whole genome shotgun (WGS) entry which is preliminary data.</text>
</comment>
<evidence type="ECO:0000313" key="1">
    <source>
        <dbReference type="EMBL" id="KAH7545928.1"/>
    </source>
</evidence>
<dbReference type="Proteomes" id="UP000813462">
    <property type="component" value="Unassembled WGS sequence"/>
</dbReference>
<proteinExistence type="predicted"/>
<gene>
    <name evidence="1" type="ORF">FEM48_Zijuj01G0146200</name>
</gene>